<feature type="region of interest" description="Disordered" evidence="1">
    <location>
        <begin position="564"/>
        <end position="598"/>
    </location>
</feature>
<dbReference type="InterPro" id="IPR003598">
    <property type="entry name" value="Ig_sub2"/>
</dbReference>
<feature type="domain" description="Ig-like" evidence="2">
    <location>
        <begin position="298"/>
        <end position="382"/>
    </location>
</feature>
<dbReference type="SMART" id="SM00408">
    <property type="entry name" value="IGc2"/>
    <property type="match status" value="2"/>
</dbReference>
<feature type="domain" description="Ig-like" evidence="2">
    <location>
        <begin position="214"/>
        <end position="287"/>
    </location>
</feature>
<reference evidence="3" key="1">
    <citation type="submission" date="2025-08" db="UniProtKB">
        <authorList>
            <consortium name="Ensembl"/>
        </authorList>
    </citation>
    <scope>IDENTIFICATION</scope>
</reference>
<dbReference type="GeneTree" id="ENSGT01150000286924"/>
<dbReference type="SUPFAM" id="SSF48726">
    <property type="entry name" value="Immunoglobulin"/>
    <property type="match status" value="3"/>
</dbReference>
<sequence length="598" mass="65211">WTLYQNPVVFWLPVSSSTAQWSVFMPQTVEGLSGSCVIIPCTFSLPSEWDEHLDHSCKAVWKRGSWSQTQVFDSSLTGASVSLNLLQGNVRITTKGLFSRGLTMKSYIFLFMTHSFSLLFYFSDTLPQPTITPPKLEVEEGTAVSLSCSAVVPCPTLLPLVTWSPSLGDIEENMEAKSLNSVMNFNVSYLHHGQKVSCSAAYNRQAGYSDLVYERILVEPSGPVVEGSSVSLICRSRSNPPVTNYTWYRDGEVDQGTGPVLVLDDIDPSHSGGYRCSAKNDLGEEVSAKTQLDVQYSPKNTRVSADPSGPVPDGGSVTLTCSSVANPAVANITWFRAAGREKEVVGSERDFTFNVTKLSEDLYYCEALNIHGSQYSELVTVDVLSNHILSSLILSQLRCSCNSQGNPLPSLVWELAGEPVNHSADIPVREIIMGHGTMRSVITLYHMNADMPTLVCSSRNSLGSDSLAYNVSSSETQLGGILQDAAFISLMRHLFVLFVSSSPEDKAAVKEVEGDTEEHLNYVNVDFAKLQARSEGELGDGAIRGLESKTAEYAEIRIRCRESDGADTKQHGDFSDTSLGQGKGDYDLTEEVSEMVTA</sequence>
<dbReference type="InterPro" id="IPR003599">
    <property type="entry name" value="Ig_sub"/>
</dbReference>
<evidence type="ECO:0000259" key="2">
    <source>
        <dbReference type="PROSITE" id="PS50835"/>
    </source>
</evidence>
<dbReference type="Ensembl" id="ENSXCOT00000010430.1">
    <property type="protein sequence ID" value="ENSXCOP00000010307.1"/>
    <property type="gene ID" value="ENSXCOG00000007816.1"/>
</dbReference>
<evidence type="ECO:0000256" key="1">
    <source>
        <dbReference type="SAM" id="MobiDB-lite"/>
    </source>
</evidence>
<dbReference type="InterPro" id="IPR007110">
    <property type="entry name" value="Ig-like_dom"/>
</dbReference>
<keyword evidence="4" id="KW-1185">Reference proteome</keyword>
<dbReference type="InterPro" id="IPR013783">
    <property type="entry name" value="Ig-like_fold"/>
</dbReference>
<name>A0A3B5LHH2_9TELE</name>
<feature type="compositionally biased region" description="Acidic residues" evidence="1">
    <location>
        <begin position="587"/>
        <end position="598"/>
    </location>
</feature>
<dbReference type="PROSITE" id="PS50835">
    <property type="entry name" value="IG_LIKE"/>
    <property type="match status" value="3"/>
</dbReference>
<evidence type="ECO:0000313" key="3">
    <source>
        <dbReference type="Ensembl" id="ENSXCOP00000010307.1"/>
    </source>
</evidence>
<dbReference type="Pfam" id="PF13895">
    <property type="entry name" value="Ig_2"/>
    <property type="match status" value="1"/>
</dbReference>
<accession>A0A3B5LHH2</accession>
<dbReference type="Gene3D" id="2.60.40.10">
    <property type="entry name" value="Immunoglobulins"/>
    <property type="match status" value="5"/>
</dbReference>
<feature type="compositionally biased region" description="Basic and acidic residues" evidence="1">
    <location>
        <begin position="564"/>
        <end position="574"/>
    </location>
</feature>
<dbReference type="InterPro" id="IPR036179">
    <property type="entry name" value="Ig-like_dom_sf"/>
</dbReference>
<reference evidence="3" key="2">
    <citation type="submission" date="2025-09" db="UniProtKB">
        <authorList>
            <consortium name="Ensembl"/>
        </authorList>
    </citation>
    <scope>IDENTIFICATION</scope>
</reference>
<evidence type="ECO:0000313" key="4">
    <source>
        <dbReference type="Proteomes" id="UP000261380"/>
    </source>
</evidence>
<dbReference type="Pfam" id="PF13927">
    <property type="entry name" value="Ig_3"/>
    <property type="match status" value="1"/>
</dbReference>
<protein>
    <recommendedName>
        <fullName evidence="2">Ig-like domain-containing protein</fullName>
    </recommendedName>
</protein>
<dbReference type="SMART" id="SM00409">
    <property type="entry name" value="IG"/>
    <property type="match status" value="3"/>
</dbReference>
<dbReference type="Proteomes" id="UP000261380">
    <property type="component" value="Unplaced"/>
</dbReference>
<feature type="domain" description="Ig-like" evidence="2">
    <location>
        <begin position="127"/>
        <end position="209"/>
    </location>
</feature>
<dbReference type="PANTHER" id="PTHR46484">
    <property type="entry name" value="SI:CH211-171H4.5-RELATED"/>
    <property type="match status" value="1"/>
</dbReference>
<dbReference type="PANTHER" id="PTHR46484:SF8">
    <property type="entry name" value="B-CELL RECEPTOR CD22-LIKE-RELATED"/>
    <property type="match status" value="1"/>
</dbReference>
<proteinExistence type="predicted"/>
<organism evidence="3 4">
    <name type="scientific">Xiphophorus couchianus</name>
    <name type="common">Monterrey platyfish</name>
    <dbReference type="NCBI Taxonomy" id="32473"/>
    <lineage>
        <taxon>Eukaryota</taxon>
        <taxon>Metazoa</taxon>
        <taxon>Chordata</taxon>
        <taxon>Craniata</taxon>
        <taxon>Vertebrata</taxon>
        <taxon>Euteleostomi</taxon>
        <taxon>Actinopterygii</taxon>
        <taxon>Neopterygii</taxon>
        <taxon>Teleostei</taxon>
        <taxon>Neoteleostei</taxon>
        <taxon>Acanthomorphata</taxon>
        <taxon>Ovalentaria</taxon>
        <taxon>Atherinomorphae</taxon>
        <taxon>Cyprinodontiformes</taxon>
        <taxon>Poeciliidae</taxon>
        <taxon>Poeciliinae</taxon>
        <taxon>Xiphophorus</taxon>
    </lineage>
</organism>
<dbReference type="AlphaFoldDB" id="A0A3B5LHH2"/>